<dbReference type="Proteomes" id="UP000219338">
    <property type="component" value="Unassembled WGS sequence"/>
</dbReference>
<sequence length="129" mass="14113">MDVKRKSWTWASSPVSFPAPLVPLQLLSCLGARLEFRLKSDDLIPVLRASPQSIQLHMYGVDIQPLFLQNMSLSASSLGVVPLLEDLLLDAFPALHFDAFLLFSTLESRCGEGAVLQQVSINGMAVTLT</sequence>
<dbReference type="AlphaFoldDB" id="A0A284QXS9"/>
<dbReference type="EMBL" id="FUEG01000003">
    <property type="protein sequence ID" value="SJL01215.1"/>
    <property type="molecule type" value="Genomic_DNA"/>
</dbReference>
<organism evidence="1 2">
    <name type="scientific">Armillaria ostoyae</name>
    <name type="common">Armillaria root rot fungus</name>
    <dbReference type="NCBI Taxonomy" id="47428"/>
    <lineage>
        <taxon>Eukaryota</taxon>
        <taxon>Fungi</taxon>
        <taxon>Dikarya</taxon>
        <taxon>Basidiomycota</taxon>
        <taxon>Agaricomycotina</taxon>
        <taxon>Agaricomycetes</taxon>
        <taxon>Agaricomycetidae</taxon>
        <taxon>Agaricales</taxon>
        <taxon>Marasmiineae</taxon>
        <taxon>Physalacriaceae</taxon>
        <taxon>Armillaria</taxon>
    </lineage>
</organism>
<protein>
    <submittedName>
        <fullName evidence="1">Uncharacterized protein</fullName>
    </submittedName>
</protein>
<accession>A0A284QXS9</accession>
<evidence type="ECO:0000313" key="1">
    <source>
        <dbReference type="EMBL" id="SJL01215.1"/>
    </source>
</evidence>
<evidence type="ECO:0000313" key="2">
    <source>
        <dbReference type="Proteomes" id="UP000219338"/>
    </source>
</evidence>
<gene>
    <name evidence="1" type="ORF">ARMOST_04533</name>
</gene>
<keyword evidence="2" id="KW-1185">Reference proteome</keyword>
<proteinExistence type="predicted"/>
<dbReference type="OrthoDB" id="2835096at2759"/>
<reference evidence="2" key="1">
    <citation type="journal article" date="2017" name="Nat. Ecol. Evol.">
        <title>Genome expansion and lineage-specific genetic innovations in the forest pathogenic fungi Armillaria.</title>
        <authorList>
            <person name="Sipos G."/>
            <person name="Prasanna A.N."/>
            <person name="Walter M.C."/>
            <person name="O'Connor E."/>
            <person name="Balint B."/>
            <person name="Krizsan K."/>
            <person name="Kiss B."/>
            <person name="Hess J."/>
            <person name="Varga T."/>
            <person name="Slot J."/>
            <person name="Riley R."/>
            <person name="Boka B."/>
            <person name="Rigling D."/>
            <person name="Barry K."/>
            <person name="Lee J."/>
            <person name="Mihaltcheva S."/>
            <person name="LaButti K."/>
            <person name="Lipzen A."/>
            <person name="Waldron R."/>
            <person name="Moloney N.M."/>
            <person name="Sperisen C."/>
            <person name="Kredics L."/>
            <person name="Vagvoelgyi C."/>
            <person name="Patrignani A."/>
            <person name="Fitzpatrick D."/>
            <person name="Nagy I."/>
            <person name="Doyle S."/>
            <person name="Anderson J.B."/>
            <person name="Grigoriev I.V."/>
            <person name="Gueldener U."/>
            <person name="Muensterkoetter M."/>
            <person name="Nagy L.G."/>
        </authorList>
    </citation>
    <scope>NUCLEOTIDE SEQUENCE [LARGE SCALE GENOMIC DNA]</scope>
    <source>
        <strain evidence="2">C18/9</strain>
    </source>
</reference>
<name>A0A284QXS9_ARMOS</name>